<evidence type="ECO:0000259" key="2">
    <source>
        <dbReference type="Pfam" id="PF00884"/>
    </source>
</evidence>
<dbReference type="InterPro" id="IPR017850">
    <property type="entry name" value="Alkaline_phosphatase_core_sf"/>
</dbReference>
<dbReference type="STRING" id="915471.SAMN05216201_101275"/>
<feature type="domain" description="Sulfatase N-terminal" evidence="2">
    <location>
        <begin position="294"/>
        <end position="444"/>
    </location>
</feature>
<keyword evidence="4" id="KW-1185">Reference proteome</keyword>
<keyword evidence="1" id="KW-1133">Transmembrane helix</keyword>
<keyword evidence="1" id="KW-0812">Transmembrane</keyword>
<dbReference type="Proteomes" id="UP000242930">
    <property type="component" value="Unassembled WGS sequence"/>
</dbReference>
<dbReference type="Pfam" id="PF00884">
    <property type="entry name" value="Sulfatase"/>
    <property type="match status" value="1"/>
</dbReference>
<dbReference type="Gene3D" id="3.40.720.10">
    <property type="entry name" value="Alkaline Phosphatase, subunit A"/>
    <property type="match status" value="1"/>
</dbReference>
<dbReference type="AlphaFoldDB" id="A0A1H6S7F9"/>
<dbReference type="InterPro" id="IPR000917">
    <property type="entry name" value="Sulfatase_N"/>
</dbReference>
<dbReference type="EMBL" id="FNZE01000001">
    <property type="protein sequence ID" value="SEI62706.1"/>
    <property type="molecule type" value="Genomic_DNA"/>
</dbReference>
<accession>A0A1H6S7F9</accession>
<feature type="transmembrane region" description="Helical" evidence="1">
    <location>
        <begin position="69"/>
        <end position="88"/>
    </location>
</feature>
<gene>
    <name evidence="3" type="ORF">SAMN05216201_101275</name>
</gene>
<feature type="transmembrane region" description="Helical" evidence="1">
    <location>
        <begin position="136"/>
        <end position="154"/>
    </location>
</feature>
<feature type="transmembrane region" description="Helical" evidence="1">
    <location>
        <begin position="20"/>
        <end position="40"/>
    </location>
</feature>
<protein>
    <recommendedName>
        <fullName evidence="2">Sulfatase N-terminal domain-containing protein</fullName>
    </recommendedName>
</protein>
<evidence type="ECO:0000313" key="3">
    <source>
        <dbReference type="EMBL" id="SEI62706.1"/>
    </source>
</evidence>
<evidence type="ECO:0000256" key="1">
    <source>
        <dbReference type="SAM" id="Phobius"/>
    </source>
</evidence>
<proteinExistence type="predicted"/>
<organism evidence="3 4">
    <name type="scientific">Pseudomonas linyingensis</name>
    <dbReference type="NCBI Taxonomy" id="915471"/>
    <lineage>
        <taxon>Bacteria</taxon>
        <taxon>Pseudomonadati</taxon>
        <taxon>Pseudomonadota</taxon>
        <taxon>Gammaproteobacteria</taxon>
        <taxon>Pseudomonadales</taxon>
        <taxon>Pseudomonadaceae</taxon>
        <taxon>Pseudomonas</taxon>
    </lineage>
</organism>
<reference evidence="4" key="1">
    <citation type="submission" date="2016-10" db="EMBL/GenBank/DDBJ databases">
        <authorList>
            <person name="Varghese N."/>
            <person name="Submissions S."/>
        </authorList>
    </citation>
    <scope>NUCLEOTIDE SEQUENCE [LARGE SCALE GENOMIC DNA]</scope>
    <source>
        <strain evidence="4">LMG 25967</strain>
    </source>
</reference>
<feature type="transmembrane region" description="Helical" evidence="1">
    <location>
        <begin position="46"/>
        <end position="62"/>
    </location>
</feature>
<evidence type="ECO:0000313" key="4">
    <source>
        <dbReference type="Proteomes" id="UP000242930"/>
    </source>
</evidence>
<sequence>MGTYFRLTEAGKLRLRSFSWALLLIVIVPNLLFVVMAWLAGVGRSYLNLDYAVAVFVVALGFRWSGALLFLFLLLVDLLVVVGQLFPFVRFSDLLYLAKFTFISSAQYQVAISVIAVGVLAKCWVLLFFGRRISPVGGVIAFNLLVFLYMFKVYGVGGGGEDKFWRVSNVSLVSSQVVDFVRYRSSGFLKSAELKGEPFTVLRADAGAVPQWIGNLDGKALPEKLLLVVNESWGVPRDPKVQEALLQPLRAVSRGEVEQGNLSFVGATVAGELRELCQLRPNNFNLAAVTDGFGECLPNRLRRKGYRTASVHGAVSLMYDRRHWYPRVGFDESVFFESSRWPERCYSFPGACDLDLRATVGDFLRLDGKRFLYWLTLNSHAFYDQRDIREDVFDCRLFDVDSGSRECLNLKLQAQFFHGLGELLGSGILRGTAVLVVGDHEPPLTKTRGEKAVFAEGMVPWVSFVVE</sequence>
<keyword evidence="1" id="KW-0472">Membrane</keyword>
<dbReference type="SUPFAM" id="SSF53649">
    <property type="entry name" value="Alkaline phosphatase-like"/>
    <property type="match status" value="1"/>
</dbReference>
<feature type="transmembrane region" description="Helical" evidence="1">
    <location>
        <begin position="108"/>
        <end position="129"/>
    </location>
</feature>
<name>A0A1H6S7F9_9PSED</name>